<dbReference type="GO" id="GO:0005509">
    <property type="term" value="F:calcium ion binding"/>
    <property type="evidence" value="ECO:0007669"/>
    <property type="project" value="InterPro"/>
</dbReference>
<feature type="compositionally biased region" description="Basic and acidic residues" evidence="5">
    <location>
        <begin position="352"/>
        <end position="387"/>
    </location>
</feature>
<dbReference type="InterPro" id="IPR002048">
    <property type="entry name" value="EF_hand_dom"/>
</dbReference>
<reference evidence="7" key="1">
    <citation type="submission" date="2021-01" db="EMBL/GenBank/DDBJ databases">
        <authorList>
            <person name="Corre E."/>
            <person name="Pelletier E."/>
            <person name="Niang G."/>
            <person name="Scheremetjew M."/>
            <person name="Finn R."/>
            <person name="Kale V."/>
            <person name="Holt S."/>
            <person name="Cochrane G."/>
            <person name="Meng A."/>
            <person name="Brown T."/>
            <person name="Cohen L."/>
        </authorList>
    </citation>
    <scope>NUCLEOTIDE SEQUENCE</scope>
    <source>
        <strain evidence="7">CCMP3107</strain>
    </source>
</reference>
<evidence type="ECO:0000256" key="2">
    <source>
        <dbReference type="ARBA" id="ARBA00022737"/>
    </source>
</evidence>
<name>A0A6V1R9S2_HETAK</name>
<feature type="region of interest" description="Disordered" evidence="5">
    <location>
        <begin position="264"/>
        <end position="387"/>
    </location>
</feature>
<gene>
    <name evidence="7" type="ORF">HAKA00212_LOCUS12898</name>
</gene>
<dbReference type="PROSITE" id="PS50222">
    <property type="entry name" value="EF_HAND_2"/>
    <property type="match status" value="2"/>
</dbReference>
<organism evidence="7">
    <name type="scientific">Heterosigma akashiwo</name>
    <name type="common">Chromophytic alga</name>
    <name type="synonym">Heterosigma carterae</name>
    <dbReference type="NCBI Taxonomy" id="2829"/>
    <lineage>
        <taxon>Eukaryota</taxon>
        <taxon>Sar</taxon>
        <taxon>Stramenopiles</taxon>
        <taxon>Ochrophyta</taxon>
        <taxon>Raphidophyceae</taxon>
        <taxon>Chattonellales</taxon>
        <taxon>Chattonellaceae</taxon>
        <taxon>Heterosigma</taxon>
    </lineage>
</organism>
<keyword evidence="4" id="KW-0175">Coiled coil</keyword>
<evidence type="ECO:0000259" key="6">
    <source>
        <dbReference type="PROSITE" id="PS50222"/>
    </source>
</evidence>
<dbReference type="Gene3D" id="1.10.238.10">
    <property type="entry name" value="EF-hand"/>
    <property type="match status" value="1"/>
</dbReference>
<dbReference type="PROSITE" id="PS00018">
    <property type="entry name" value="EF_HAND_1"/>
    <property type="match status" value="1"/>
</dbReference>
<keyword evidence="3" id="KW-0106">Calcium</keyword>
<dbReference type="PANTHER" id="PTHR45942">
    <property type="entry name" value="PROTEIN PHOSPATASE 3 REGULATORY SUBUNIT B ALPHA ISOFORM TYPE 1"/>
    <property type="match status" value="1"/>
</dbReference>
<proteinExistence type="predicted"/>
<dbReference type="InterPro" id="IPR018247">
    <property type="entry name" value="EF_Hand_1_Ca_BS"/>
</dbReference>
<keyword evidence="2" id="KW-0677">Repeat</keyword>
<dbReference type="EMBL" id="HBIU01027971">
    <property type="protein sequence ID" value="CAE0634182.1"/>
    <property type="molecule type" value="Transcribed_RNA"/>
</dbReference>
<feature type="coiled-coil region" evidence="4">
    <location>
        <begin position="210"/>
        <end position="241"/>
    </location>
</feature>
<evidence type="ECO:0000313" key="7">
    <source>
        <dbReference type="EMBL" id="CAE0634182.1"/>
    </source>
</evidence>
<feature type="domain" description="EF-hand" evidence="6">
    <location>
        <begin position="106"/>
        <end position="141"/>
    </location>
</feature>
<accession>A0A6V1R9S2</accession>
<dbReference type="SUPFAM" id="SSF47473">
    <property type="entry name" value="EF-hand"/>
    <property type="match status" value="1"/>
</dbReference>
<evidence type="ECO:0000256" key="4">
    <source>
        <dbReference type="SAM" id="Coils"/>
    </source>
</evidence>
<evidence type="ECO:0000256" key="5">
    <source>
        <dbReference type="SAM" id="MobiDB-lite"/>
    </source>
</evidence>
<sequence>MGKLLSKDDLVLPPIDDGIAPTIQRFKLDGNHLMKMYKAFLKYDTDFSGWINQEEFHRLIKDHANLFFFSTQLFQMLNLKPKASSKKYELDFNDFIYVVSSFCMFGRSELLQLLFNCYDPDKTGLIEIDDLEHLVKQLHGQWYASTANLKKGIADLAETKKQDKRLDFKEFDIVDRSWPLMLYPAFRFQSNMKEASLGLKDWKTIAFKVMDQREEEIAAQNSKLRSALRKQEALKAKARARHIKKKMGCVRYYLLPCLRYKYAPELKGEPPPPPEKRRKVKPEEEDSEDRNKLDWVQQDQVQKHFAKKKAKKEAREKEEEIEANLGMKEKLMRGGSGGSDKPKQRERKARTKANDRKAKAEERLANREAARRHEGVRDEVFSRLESW</sequence>
<feature type="domain" description="EF-hand" evidence="6">
    <location>
        <begin position="31"/>
        <end position="66"/>
    </location>
</feature>
<evidence type="ECO:0000256" key="1">
    <source>
        <dbReference type="ARBA" id="ARBA00022723"/>
    </source>
</evidence>
<dbReference type="SMART" id="SM00054">
    <property type="entry name" value="EFh"/>
    <property type="match status" value="2"/>
</dbReference>
<dbReference type="AlphaFoldDB" id="A0A6V1R9S2"/>
<dbReference type="InterPro" id="IPR011992">
    <property type="entry name" value="EF-hand-dom_pair"/>
</dbReference>
<protein>
    <recommendedName>
        <fullName evidence="6">EF-hand domain-containing protein</fullName>
    </recommendedName>
</protein>
<keyword evidence="1" id="KW-0479">Metal-binding</keyword>
<evidence type="ECO:0000256" key="3">
    <source>
        <dbReference type="ARBA" id="ARBA00022837"/>
    </source>
</evidence>